<keyword evidence="9" id="KW-1185">Reference proteome</keyword>
<reference evidence="8" key="1">
    <citation type="submission" date="2022-04" db="EMBL/GenBank/DDBJ databases">
        <authorList>
            <person name="Forde T."/>
        </authorList>
    </citation>
    <scope>NUCLEOTIDE SEQUENCE</scope>
    <source>
        <strain evidence="8">A18Y016a</strain>
        <strain evidence="7">A18Y020d</strain>
    </source>
</reference>
<keyword evidence="3 8" id="KW-0808">Transferase</keyword>
<dbReference type="InterPro" id="IPR000182">
    <property type="entry name" value="GNAT_dom"/>
</dbReference>
<dbReference type="EMBL" id="OW659496">
    <property type="protein sequence ID" value="CAH2762883.1"/>
    <property type="molecule type" value="Genomic_DNA"/>
</dbReference>
<dbReference type="EMBL" id="OW659477">
    <property type="protein sequence ID" value="CAH2762915.1"/>
    <property type="molecule type" value="Genomic_DNA"/>
</dbReference>
<evidence type="ECO:0000256" key="3">
    <source>
        <dbReference type="ARBA" id="ARBA00022679"/>
    </source>
</evidence>
<dbReference type="InterPro" id="IPR016181">
    <property type="entry name" value="Acyl_CoA_acyltransferase"/>
</dbReference>
<dbReference type="GO" id="GO:0008999">
    <property type="term" value="F:protein-N-terminal-alanine acetyltransferase activity"/>
    <property type="evidence" value="ECO:0007669"/>
    <property type="project" value="UniProtKB-EC"/>
</dbReference>
<comment type="function">
    <text evidence="5">Acetylates the N-terminal alanine of ribosomal protein bS18.</text>
</comment>
<dbReference type="GO" id="GO:0005737">
    <property type="term" value="C:cytoplasm"/>
    <property type="evidence" value="ECO:0007669"/>
    <property type="project" value="UniProtKB-SubCell"/>
</dbReference>
<evidence type="ECO:0000313" key="9">
    <source>
        <dbReference type="Proteomes" id="UP001154095"/>
    </source>
</evidence>
<dbReference type="PROSITE" id="PS51186">
    <property type="entry name" value="GNAT"/>
    <property type="match status" value="1"/>
</dbReference>
<evidence type="ECO:0000256" key="1">
    <source>
        <dbReference type="ARBA" id="ARBA00005395"/>
    </source>
</evidence>
<comment type="subcellular location">
    <subcellularLocation>
        <location evidence="5">Cytoplasm</location>
    </subcellularLocation>
</comment>
<dbReference type="EC" id="2.3.1.266" evidence="5"/>
<evidence type="ECO:0000313" key="10">
    <source>
        <dbReference type="Proteomes" id="UP001154111"/>
    </source>
</evidence>
<evidence type="ECO:0000256" key="5">
    <source>
        <dbReference type="RuleBase" id="RU363094"/>
    </source>
</evidence>
<dbReference type="Proteomes" id="UP001154111">
    <property type="component" value="Chromosome"/>
</dbReference>
<accession>A0AAU9VK82</accession>
<dbReference type="Pfam" id="PF00583">
    <property type="entry name" value="Acetyltransf_1"/>
    <property type="match status" value="1"/>
</dbReference>
<protein>
    <recommendedName>
        <fullName evidence="5">[Ribosomal protein bS18]-alanine N-acetyltransferase</fullName>
        <ecNumber evidence="5">2.3.1.266</ecNumber>
    </recommendedName>
</protein>
<organism evidence="8 10">
    <name type="scientific">Erysipelothrix amsterdamensis</name>
    <dbReference type="NCBI Taxonomy" id="2929157"/>
    <lineage>
        <taxon>Bacteria</taxon>
        <taxon>Bacillati</taxon>
        <taxon>Bacillota</taxon>
        <taxon>Erysipelotrichia</taxon>
        <taxon>Erysipelotrichales</taxon>
        <taxon>Erysipelotrichaceae</taxon>
        <taxon>Erysipelothrix</taxon>
    </lineage>
</organism>
<dbReference type="AlphaFoldDB" id="A0AAU9VK82"/>
<evidence type="ECO:0000256" key="4">
    <source>
        <dbReference type="ARBA" id="ARBA00023315"/>
    </source>
</evidence>
<keyword evidence="2 5" id="KW-0963">Cytoplasm</keyword>
<feature type="domain" description="N-acetyltransferase" evidence="6">
    <location>
        <begin position="1"/>
        <end position="142"/>
    </location>
</feature>
<name>A0AAU9VK82_9FIRM</name>
<keyword evidence="8" id="KW-0687">Ribonucleoprotein</keyword>
<dbReference type="PANTHER" id="PTHR43420:SF44">
    <property type="entry name" value="ACETYLTRANSFERASE YPEA"/>
    <property type="match status" value="1"/>
</dbReference>
<dbReference type="SUPFAM" id="SSF55729">
    <property type="entry name" value="Acyl-CoA N-acyltransferases (Nat)"/>
    <property type="match status" value="1"/>
</dbReference>
<evidence type="ECO:0000256" key="2">
    <source>
        <dbReference type="ARBA" id="ARBA00022490"/>
    </source>
</evidence>
<dbReference type="InterPro" id="IPR006464">
    <property type="entry name" value="AcTrfase_RimI/Ard1"/>
</dbReference>
<evidence type="ECO:0000259" key="6">
    <source>
        <dbReference type="PROSITE" id="PS51186"/>
    </source>
</evidence>
<comment type="catalytic activity">
    <reaction evidence="5">
        <text>N-terminal L-alanyl-[ribosomal protein bS18] + acetyl-CoA = N-terminal N(alpha)-acetyl-L-alanyl-[ribosomal protein bS18] + CoA + H(+)</text>
        <dbReference type="Rhea" id="RHEA:43756"/>
        <dbReference type="Rhea" id="RHEA-COMP:10676"/>
        <dbReference type="Rhea" id="RHEA-COMP:10677"/>
        <dbReference type="ChEBI" id="CHEBI:15378"/>
        <dbReference type="ChEBI" id="CHEBI:57287"/>
        <dbReference type="ChEBI" id="CHEBI:57288"/>
        <dbReference type="ChEBI" id="CHEBI:64718"/>
        <dbReference type="ChEBI" id="CHEBI:83683"/>
        <dbReference type="EC" id="2.3.1.266"/>
    </reaction>
</comment>
<dbReference type="GO" id="GO:0005840">
    <property type="term" value="C:ribosome"/>
    <property type="evidence" value="ECO:0007669"/>
    <property type="project" value="UniProtKB-KW"/>
</dbReference>
<comment type="similarity">
    <text evidence="1 5">Belongs to the acetyltransferase family. RimI subfamily.</text>
</comment>
<gene>
    <name evidence="8" type="primary">rimI</name>
    <name evidence="8" type="ORF">ERYAMS2_01441</name>
    <name evidence="7" type="ORF">ERYAMS_01147</name>
</gene>
<dbReference type="CDD" id="cd04301">
    <property type="entry name" value="NAT_SF"/>
    <property type="match status" value="1"/>
</dbReference>
<evidence type="ECO:0000313" key="8">
    <source>
        <dbReference type="EMBL" id="CAH2762915.1"/>
    </source>
</evidence>
<dbReference type="NCBIfam" id="TIGR01575">
    <property type="entry name" value="rimI"/>
    <property type="match status" value="1"/>
</dbReference>
<keyword evidence="4 8" id="KW-0012">Acyltransferase</keyword>
<dbReference type="InterPro" id="IPR050680">
    <property type="entry name" value="YpeA/RimI_acetyltransf"/>
</dbReference>
<dbReference type="Proteomes" id="UP001154095">
    <property type="component" value="Chromosome"/>
</dbReference>
<dbReference type="PANTHER" id="PTHR43420">
    <property type="entry name" value="ACETYLTRANSFERASE"/>
    <property type="match status" value="1"/>
</dbReference>
<sequence>MIRKATQNDLSEIVSIDQMTLTSHWTEKQYLSELSIENGLMYVIEVENYICGFFSLRILDDTCDLLQIAVHQDFQSRGYGNMLMNHLCKVAINYEIKNIFLEVEENNRKALQFYLKYNFEEISIRKNYYGINRNAVVMRKVL</sequence>
<evidence type="ECO:0000313" key="7">
    <source>
        <dbReference type="EMBL" id="CAH2762883.1"/>
    </source>
</evidence>
<keyword evidence="8" id="KW-0689">Ribosomal protein</keyword>
<proteinExistence type="inferred from homology"/>
<dbReference type="RefSeq" id="WP_181877697.1">
    <property type="nucleotide sequence ID" value="NZ_OW659477.1"/>
</dbReference>
<dbReference type="Gene3D" id="3.40.630.30">
    <property type="match status" value="1"/>
</dbReference>